<feature type="domain" description="DUF2345" evidence="4">
    <location>
        <begin position="759"/>
        <end position="917"/>
    </location>
</feature>
<evidence type="ECO:0000313" key="7">
    <source>
        <dbReference type="Proteomes" id="UP001163266"/>
    </source>
</evidence>
<dbReference type="NCBIfam" id="TIGR01646">
    <property type="entry name" value="vgr_GE"/>
    <property type="match status" value="1"/>
</dbReference>
<dbReference type="SUPFAM" id="SSF69279">
    <property type="entry name" value="Phage tail proteins"/>
    <property type="match status" value="2"/>
</dbReference>
<dbReference type="Gene3D" id="2.40.50.230">
    <property type="entry name" value="Gp5 N-terminal domain"/>
    <property type="match status" value="1"/>
</dbReference>
<feature type="domain" description="Putative type VI secretion system Rhs element associated Vgr" evidence="5">
    <location>
        <begin position="601"/>
        <end position="706"/>
    </location>
</feature>
<keyword evidence="7" id="KW-1185">Reference proteome</keyword>
<gene>
    <name evidence="6" type="primary">tssI</name>
    <name evidence="6" type="ORF">OMP39_14580</name>
</gene>
<feature type="domain" description="Gp5/Type VI secretion system Vgr protein OB-fold" evidence="3">
    <location>
        <begin position="480"/>
        <end position="527"/>
    </location>
</feature>
<reference evidence="6" key="1">
    <citation type="submission" date="2022-10" db="EMBL/GenBank/DDBJ databases">
        <title>Complete genome sequence of Schlegelella aquatica LMG 23380.</title>
        <authorList>
            <person name="Musilova J."/>
            <person name="Kourilova X."/>
            <person name="Bezdicek M."/>
            <person name="Hermankova K."/>
            <person name="Obruca S."/>
            <person name="Sedlar K."/>
        </authorList>
    </citation>
    <scope>NUCLEOTIDE SEQUENCE</scope>
    <source>
        <strain evidence="6">LMG 23380</strain>
    </source>
</reference>
<dbReference type="Gene3D" id="3.55.50.10">
    <property type="entry name" value="Baseplate protein-like domains"/>
    <property type="match status" value="1"/>
</dbReference>
<accession>A0ABY6MS94</accession>
<sequence length="993" mass="105135">MNGLTRLLAALSGSARPTQHERLLRLHTPFGPDVLLAERAEVVEGIGPGLEGSEAAGFRIRLTALSVRADLALDALVGQPVLLELLTAASRVHLRPWHGHVTAFSLLGSDGGLARYELTVEPWLAFLRWRQDSRVFQDMTVMEIVEAVFQRYAGQGRLAPAWRWALASAEAYPRRSLCIQYQESDLDFVCRLLAEEGLFCWFEHASAAVDASLGTHTLVIADHNGAFTPAATPRLRYAQSGSAAFKEDGLQQWRARREAAVHEVSLASFDYRSVDHRPVAAAAAPVGDVPLVIADVPGLYAYEDRAQGERLAARWLETLQAEALRWCGAGTVRDLAPGRHFEVLGHPVRQPGAFVALEVTHRARNNLAADVAAQIEQRLGEPPEGLRVPGRMANDDEEPVYGCEVTAQPMSLPVRAAASRRGLHPRPTVWGGQTAIVVGDGPVHTDRDHRIKIQFHWQRGSRGSHQLACEDGCNAPAGDASFTWVRVAEPLAGANWGTVFTPRVGQEVVVSFLDGDIDRPVVTGVVYNGRGAADAQGNEVLGGAVGTHGSAPAWFPGAAGPHSGPEASPAGEGEPLAQGHRHAAVLTGYKSQELSSSAQGNGGYNQMVFDATPGAERIELSSTTAATRLQLGHLLHQEDNQRLQPRGHGLDLSTRACGALRAGAGLLLSAHGRPPSSAHAQQMDAREPRQVLARARQLTGTLTSTAQQHQARLDGEAPAERLPVVDAQDALQRSLAHHVDCGAPGAPESPDPQAIEGGRGRHAAFARPDLVVSAPGGVACFTPATMWTSAGRTIGLMAGQDVVFSTQRHHTSAVRAGIVWFTAGRAREPAKPNQETGIALHAAQGSVSVQAQSAASHWHAQGRIDIASTHEAVHAAAPDHVLLAAGGSALRIDSAGITLTTPGPAQFKAAVKELAGAGSASVQGMELESAALTMPKRELEVLLVDAEGNVPSSEPISLVDSAGVQHQATVAGAAAKIAGFKPGLSVSRQSKRR</sequence>
<dbReference type="SUPFAM" id="SSF69255">
    <property type="entry name" value="gp5 N-terminal domain-like"/>
    <property type="match status" value="1"/>
</dbReference>
<dbReference type="NCBIfam" id="TIGR03361">
    <property type="entry name" value="VI_Rhs_Vgr"/>
    <property type="match status" value="1"/>
</dbReference>
<dbReference type="Gene3D" id="2.30.110.50">
    <property type="match status" value="1"/>
</dbReference>
<feature type="region of interest" description="Disordered" evidence="2">
    <location>
        <begin position="556"/>
        <end position="580"/>
    </location>
</feature>
<dbReference type="InterPro" id="IPR006533">
    <property type="entry name" value="T6SS_Vgr_RhsGE"/>
</dbReference>
<proteinExistence type="inferred from homology"/>
<dbReference type="Gene3D" id="4.10.220.110">
    <property type="match status" value="1"/>
</dbReference>
<evidence type="ECO:0000259" key="5">
    <source>
        <dbReference type="Pfam" id="PF13296"/>
    </source>
</evidence>
<protein>
    <submittedName>
        <fullName evidence="6">Type VI secretion system tip protein TssI/VgrG</fullName>
    </submittedName>
</protein>
<evidence type="ECO:0000313" key="6">
    <source>
        <dbReference type="EMBL" id="UZD54867.1"/>
    </source>
</evidence>
<name>A0ABY6MS94_9BURK</name>
<dbReference type="RefSeq" id="WP_264892531.1">
    <property type="nucleotide sequence ID" value="NZ_CP110257.1"/>
</dbReference>
<dbReference type="Pfam" id="PF05954">
    <property type="entry name" value="Phage_GPD"/>
    <property type="match status" value="1"/>
</dbReference>
<dbReference type="EMBL" id="CP110257">
    <property type="protein sequence ID" value="UZD54867.1"/>
    <property type="molecule type" value="Genomic_DNA"/>
</dbReference>
<evidence type="ECO:0000256" key="2">
    <source>
        <dbReference type="SAM" id="MobiDB-lite"/>
    </source>
</evidence>
<dbReference type="Pfam" id="PF10106">
    <property type="entry name" value="DUF2345"/>
    <property type="match status" value="1"/>
</dbReference>
<evidence type="ECO:0000259" key="3">
    <source>
        <dbReference type="Pfam" id="PF04717"/>
    </source>
</evidence>
<dbReference type="Pfam" id="PF13296">
    <property type="entry name" value="T6SS_Vgr"/>
    <property type="match status" value="1"/>
</dbReference>
<evidence type="ECO:0000256" key="1">
    <source>
        <dbReference type="ARBA" id="ARBA00005558"/>
    </source>
</evidence>
<dbReference type="InterPro" id="IPR017847">
    <property type="entry name" value="T6SS_RhsGE_Vgr_subset"/>
</dbReference>
<dbReference type="Pfam" id="PF04717">
    <property type="entry name" value="Phage_base_V"/>
    <property type="match status" value="1"/>
</dbReference>
<dbReference type="InterPro" id="IPR006531">
    <property type="entry name" value="Gp5/Vgr_OB"/>
</dbReference>
<dbReference type="Proteomes" id="UP001163266">
    <property type="component" value="Chromosome"/>
</dbReference>
<evidence type="ECO:0000259" key="4">
    <source>
        <dbReference type="Pfam" id="PF10106"/>
    </source>
</evidence>
<dbReference type="InterPro" id="IPR018769">
    <property type="entry name" value="VgrG2_DUF2345"/>
</dbReference>
<organism evidence="6 7">
    <name type="scientific">Caldimonas aquatica</name>
    <dbReference type="NCBI Taxonomy" id="376175"/>
    <lineage>
        <taxon>Bacteria</taxon>
        <taxon>Pseudomonadati</taxon>
        <taxon>Pseudomonadota</taxon>
        <taxon>Betaproteobacteria</taxon>
        <taxon>Burkholderiales</taxon>
        <taxon>Sphaerotilaceae</taxon>
        <taxon>Caldimonas</taxon>
    </lineage>
</organism>
<comment type="similarity">
    <text evidence="1">Belongs to the VgrG protein family.</text>
</comment>
<dbReference type="InterPro" id="IPR028244">
    <property type="entry name" value="T6SS_Rhs_Vgr_dom"/>
</dbReference>
<dbReference type="InterPro" id="IPR037026">
    <property type="entry name" value="Vgr_OB-fold_dom_sf"/>
</dbReference>